<dbReference type="KEGG" id="pfus:ADJ77_12685"/>
<dbReference type="Proteomes" id="UP000060345">
    <property type="component" value="Chromosome 2"/>
</dbReference>
<organism evidence="1 2">
    <name type="scientific">Prevotella fusca JCM 17724</name>
    <dbReference type="NCBI Taxonomy" id="1236517"/>
    <lineage>
        <taxon>Bacteria</taxon>
        <taxon>Pseudomonadati</taxon>
        <taxon>Bacteroidota</taxon>
        <taxon>Bacteroidia</taxon>
        <taxon>Bacteroidales</taxon>
        <taxon>Prevotellaceae</taxon>
        <taxon>Prevotella</taxon>
    </lineage>
</organism>
<evidence type="ECO:0000313" key="1">
    <source>
        <dbReference type="EMBL" id="AKU70578.1"/>
    </source>
</evidence>
<reference evidence="1 2" key="1">
    <citation type="submission" date="2015-07" db="EMBL/GenBank/DDBJ databases">
        <authorList>
            <person name="Noorani M."/>
        </authorList>
    </citation>
    <scope>NUCLEOTIDE SEQUENCE [LARGE SCALE GENOMIC DNA]</scope>
    <source>
        <strain evidence="1 2">W1435</strain>
    </source>
</reference>
<sequence>MTDGKVIAAEVQSAFFSEGQNNPAAVIADKIIFPTFAKVCSFRLKTVRTDWLQRRLVGRQWLHK</sequence>
<evidence type="ECO:0000313" key="2">
    <source>
        <dbReference type="Proteomes" id="UP000060345"/>
    </source>
</evidence>
<gene>
    <name evidence="1" type="ORF">ADJ77_12685</name>
</gene>
<dbReference type="AlphaFoldDB" id="A0A0K1NNX2"/>
<protein>
    <submittedName>
        <fullName evidence="1">Uncharacterized protein</fullName>
    </submittedName>
</protein>
<proteinExistence type="predicted"/>
<dbReference type="EMBL" id="CP012075">
    <property type="protein sequence ID" value="AKU70578.1"/>
    <property type="molecule type" value="Genomic_DNA"/>
</dbReference>
<accession>A0A0K1NNX2</accession>
<name>A0A0K1NNX2_9BACT</name>